<dbReference type="GO" id="GO:0003723">
    <property type="term" value="F:RNA binding"/>
    <property type="evidence" value="ECO:0007669"/>
    <property type="project" value="UniProtKB-KW"/>
</dbReference>
<evidence type="ECO:0000256" key="3">
    <source>
        <dbReference type="ARBA" id="ARBA00023242"/>
    </source>
</evidence>
<reference evidence="6 7" key="1">
    <citation type="journal article" date="2023" name="G3 (Bethesda)">
        <title>A chromosome-length genome assembly and annotation of blackberry (Rubus argutus, cv. 'Hillquist').</title>
        <authorList>
            <person name="Bruna T."/>
            <person name="Aryal R."/>
            <person name="Dudchenko O."/>
            <person name="Sargent D.J."/>
            <person name="Mead D."/>
            <person name="Buti M."/>
            <person name="Cavallini A."/>
            <person name="Hytonen T."/>
            <person name="Andres J."/>
            <person name="Pham M."/>
            <person name="Weisz D."/>
            <person name="Mascagni F."/>
            <person name="Usai G."/>
            <person name="Natali L."/>
            <person name="Bassil N."/>
            <person name="Fernandez G.E."/>
            <person name="Lomsadze A."/>
            <person name="Armour M."/>
            <person name="Olukolu B."/>
            <person name="Poorten T."/>
            <person name="Britton C."/>
            <person name="Davik J."/>
            <person name="Ashrafi H."/>
            <person name="Aiden E.L."/>
            <person name="Borodovsky M."/>
            <person name="Worthington M."/>
        </authorList>
    </citation>
    <scope>NUCLEOTIDE SEQUENCE [LARGE SCALE GENOMIC DNA]</scope>
    <source>
        <strain evidence="6">PI 553951</strain>
    </source>
</reference>
<evidence type="ECO:0000256" key="2">
    <source>
        <dbReference type="ARBA" id="ARBA00022884"/>
    </source>
</evidence>
<dbReference type="AlphaFoldDB" id="A0AAW1XCL0"/>
<evidence type="ECO:0000313" key="6">
    <source>
        <dbReference type="EMBL" id="KAK9934625.1"/>
    </source>
</evidence>
<keyword evidence="2" id="KW-0694">RNA-binding</keyword>
<dbReference type="EMBL" id="JBEDUW010000004">
    <property type="protein sequence ID" value="KAK9934625.1"/>
    <property type="molecule type" value="Genomic_DNA"/>
</dbReference>
<feature type="compositionally biased region" description="Low complexity" evidence="4">
    <location>
        <begin position="14"/>
        <end position="30"/>
    </location>
</feature>
<dbReference type="GO" id="GO:0005730">
    <property type="term" value="C:nucleolus"/>
    <property type="evidence" value="ECO:0007669"/>
    <property type="project" value="UniProtKB-SubCell"/>
</dbReference>
<keyword evidence="5" id="KW-0812">Transmembrane</keyword>
<dbReference type="Proteomes" id="UP001457282">
    <property type="component" value="Unassembled WGS sequence"/>
</dbReference>
<comment type="subcellular location">
    <subcellularLocation>
        <location evidence="1">Nucleus</location>
        <location evidence="1">Nucleolus</location>
    </subcellularLocation>
</comment>
<proteinExistence type="predicted"/>
<evidence type="ECO:0000256" key="1">
    <source>
        <dbReference type="ARBA" id="ARBA00004604"/>
    </source>
</evidence>
<feature type="transmembrane region" description="Helical" evidence="5">
    <location>
        <begin position="141"/>
        <end position="166"/>
    </location>
</feature>
<comment type="caution">
    <text evidence="6">The sequence shown here is derived from an EMBL/GenBank/DDBJ whole genome shotgun (WGS) entry which is preliminary data.</text>
</comment>
<evidence type="ECO:0000256" key="4">
    <source>
        <dbReference type="SAM" id="MobiDB-lite"/>
    </source>
</evidence>
<keyword evidence="5" id="KW-0472">Membrane</keyword>
<keyword evidence="7" id="KW-1185">Reference proteome</keyword>
<protein>
    <recommendedName>
        <fullName evidence="8">RRM domain-containing protein</fullName>
    </recommendedName>
</protein>
<feature type="compositionally biased region" description="Basic residues" evidence="4">
    <location>
        <begin position="1"/>
        <end position="13"/>
    </location>
</feature>
<name>A0AAW1XCL0_RUBAR</name>
<dbReference type="InterPro" id="IPR035979">
    <property type="entry name" value="RBD_domain_sf"/>
</dbReference>
<evidence type="ECO:0008006" key="8">
    <source>
        <dbReference type="Google" id="ProtNLM"/>
    </source>
</evidence>
<accession>A0AAW1XCL0</accession>
<gene>
    <name evidence="6" type="ORF">M0R45_021762</name>
</gene>
<sequence>MGAKAKKAMKKQLSKASASASAQKPVSSPATAAPDFLPLEGGPARKLPEEKPRKRLPRLYSLVGYHTASMKMKCKVSLGSLGVIKRLRFHATKRKKKLPCLLPPERKSKHFGFIEFEDPAVAKIVAETMHNYLLFEHFCKFILFLQSVFTQSFTVVAIFYEIRLVIIKRRGKRRSSHINLIVERLNHRAKPLNWVQIERKRHDKERTMEEHRKLVERIKKRDLKRQKKNEAAGIDYECPENYCSVFLILCRVNSEQPAPKKKKSCA</sequence>
<feature type="region of interest" description="Disordered" evidence="4">
    <location>
        <begin position="1"/>
        <end position="50"/>
    </location>
</feature>
<keyword evidence="5" id="KW-1133">Transmembrane helix</keyword>
<organism evidence="6 7">
    <name type="scientific">Rubus argutus</name>
    <name type="common">Southern blackberry</name>
    <dbReference type="NCBI Taxonomy" id="59490"/>
    <lineage>
        <taxon>Eukaryota</taxon>
        <taxon>Viridiplantae</taxon>
        <taxon>Streptophyta</taxon>
        <taxon>Embryophyta</taxon>
        <taxon>Tracheophyta</taxon>
        <taxon>Spermatophyta</taxon>
        <taxon>Magnoliopsida</taxon>
        <taxon>eudicotyledons</taxon>
        <taxon>Gunneridae</taxon>
        <taxon>Pentapetalae</taxon>
        <taxon>rosids</taxon>
        <taxon>fabids</taxon>
        <taxon>Rosales</taxon>
        <taxon>Rosaceae</taxon>
        <taxon>Rosoideae</taxon>
        <taxon>Rosoideae incertae sedis</taxon>
        <taxon>Rubus</taxon>
    </lineage>
</organism>
<evidence type="ECO:0000256" key="5">
    <source>
        <dbReference type="SAM" id="Phobius"/>
    </source>
</evidence>
<keyword evidence="3" id="KW-0539">Nucleus</keyword>
<dbReference type="SUPFAM" id="SSF54928">
    <property type="entry name" value="RNA-binding domain, RBD"/>
    <property type="match status" value="1"/>
</dbReference>
<dbReference type="PANTHER" id="PTHR46754">
    <property type="entry name" value="MKI67 FHA DOMAIN-INTERACTING NUCLEOLAR PHOSPHOPROTEIN"/>
    <property type="match status" value="1"/>
</dbReference>
<evidence type="ECO:0000313" key="7">
    <source>
        <dbReference type="Proteomes" id="UP001457282"/>
    </source>
</evidence>